<protein>
    <submittedName>
        <fullName evidence="14">Kruppel-like factor 12b</fullName>
    </submittedName>
</protein>
<evidence type="ECO:0000256" key="8">
    <source>
        <dbReference type="ARBA" id="ARBA00023125"/>
    </source>
</evidence>
<keyword evidence="4" id="KW-0677">Repeat</keyword>
<feature type="compositionally biased region" description="Polar residues" evidence="12">
    <location>
        <begin position="66"/>
        <end position="77"/>
    </location>
</feature>
<proteinExistence type="predicted"/>
<dbReference type="Ensembl" id="ENSEBUT00000012712.1">
    <property type="protein sequence ID" value="ENSEBUP00000012135.1"/>
    <property type="gene ID" value="ENSEBUG00000007726.1"/>
</dbReference>
<evidence type="ECO:0000256" key="12">
    <source>
        <dbReference type="SAM" id="MobiDB-lite"/>
    </source>
</evidence>
<dbReference type="GO" id="GO:0008270">
    <property type="term" value="F:zinc ion binding"/>
    <property type="evidence" value="ECO:0007669"/>
    <property type="project" value="UniProtKB-KW"/>
</dbReference>
<dbReference type="Proteomes" id="UP000694388">
    <property type="component" value="Unplaced"/>
</dbReference>
<keyword evidence="8" id="KW-0238">DNA-binding</keyword>
<dbReference type="Ensembl" id="ENSEBUT00000012675.1">
    <property type="protein sequence ID" value="ENSEBUP00000012099.1"/>
    <property type="gene ID" value="ENSEBUG00000007726.1"/>
</dbReference>
<comment type="subcellular location">
    <subcellularLocation>
        <location evidence="1">Nucleus</location>
    </subcellularLocation>
</comment>
<evidence type="ECO:0000259" key="13">
    <source>
        <dbReference type="PROSITE" id="PS50157"/>
    </source>
</evidence>
<dbReference type="Ensembl" id="ENSEBUT00000012683.1">
    <property type="protein sequence ID" value="ENSEBUP00000012106.1"/>
    <property type="gene ID" value="ENSEBUG00000007726.1"/>
</dbReference>
<keyword evidence="7" id="KW-0805">Transcription regulation</keyword>
<dbReference type="PROSITE" id="PS00028">
    <property type="entry name" value="ZINC_FINGER_C2H2_1"/>
    <property type="match status" value="3"/>
</dbReference>
<feature type="domain" description="C2H2-type" evidence="13">
    <location>
        <begin position="255"/>
        <end position="277"/>
    </location>
</feature>
<evidence type="ECO:0000256" key="3">
    <source>
        <dbReference type="ARBA" id="ARBA00022723"/>
    </source>
</evidence>
<keyword evidence="10" id="KW-0539">Nucleus</keyword>
<dbReference type="GO" id="GO:0005634">
    <property type="term" value="C:nucleus"/>
    <property type="evidence" value="ECO:0007669"/>
    <property type="project" value="UniProtKB-SubCell"/>
</dbReference>
<dbReference type="PANTHER" id="PTHR23235">
    <property type="entry name" value="KRUEPPEL-LIKE TRANSCRIPTION FACTOR"/>
    <property type="match status" value="1"/>
</dbReference>
<keyword evidence="2" id="KW-0678">Repressor</keyword>
<evidence type="ECO:0000256" key="10">
    <source>
        <dbReference type="ARBA" id="ARBA00023242"/>
    </source>
</evidence>
<keyword evidence="3" id="KW-0479">Metal-binding</keyword>
<dbReference type="GO" id="GO:0000981">
    <property type="term" value="F:DNA-binding transcription factor activity, RNA polymerase II-specific"/>
    <property type="evidence" value="ECO:0007669"/>
    <property type="project" value="TreeGrafter"/>
</dbReference>
<evidence type="ECO:0000256" key="9">
    <source>
        <dbReference type="ARBA" id="ARBA00023163"/>
    </source>
</evidence>
<feature type="region of interest" description="Disordered" evidence="12">
    <location>
        <begin position="130"/>
        <end position="155"/>
    </location>
</feature>
<dbReference type="GeneTree" id="ENSGT00940000158108"/>
<organism evidence="14 15">
    <name type="scientific">Eptatretus burgeri</name>
    <name type="common">Inshore hagfish</name>
    <dbReference type="NCBI Taxonomy" id="7764"/>
    <lineage>
        <taxon>Eukaryota</taxon>
        <taxon>Metazoa</taxon>
        <taxon>Chordata</taxon>
        <taxon>Craniata</taxon>
        <taxon>Vertebrata</taxon>
        <taxon>Cyclostomata</taxon>
        <taxon>Myxini</taxon>
        <taxon>Myxiniformes</taxon>
        <taxon>Myxinidae</taxon>
        <taxon>Eptatretinae</taxon>
        <taxon>Eptatretus</taxon>
    </lineage>
</organism>
<dbReference type="PROSITE" id="PS50157">
    <property type="entry name" value="ZINC_FINGER_C2H2_2"/>
    <property type="match status" value="3"/>
</dbReference>
<feature type="domain" description="C2H2-type" evidence="13">
    <location>
        <begin position="195"/>
        <end position="224"/>
    </location>
</feature>
<dbReference type="Gene3D" id="3.30.160.60">
    <property type="entry name" value="Classic Zinc Finger"/>
    <property type="match status" value="3"/>
</dbReference>
<dbReference type="Ensembl" id="ENSEBUT00000012698.1">
    <property type="protein sequence ID" value="ENSEBUP00000012122.1"/>
    <property type="gene ID" value="ENSEBUG00000007726.1"/>
</dbReference>
<keyword evidence="5 11" id="KW-0863">Zinc-finger</keyword>
<dbReference type="FunFam" id="3.30.160.60:FF:000018">
    <property type="entry name" value="Krueppel-like factor 15"/>
    <property type="match status" value="1"/>
</dbReference>
<evidence type="ECO:0000313" key="15">
    <source>
        <dbReference type="Proteomes" id="UP000694388"/>
    </source>
</evidence>
<dbReference type="FunFam" id="3.30.160.60:FF:000563">
    <property type="entry name" value="Krueppel-like factor 8"/>
    <property type="match status" value="1"/>
</dbReference>
<keyword evidence="6" id="KW-0862">Zinc</keyword>
<evidence type="ECO:0000256" key="4">
    <source>
        <dbReference type="ARBA" id="ARBA00022737"/>
    </source>
</evidence>
<evidence type="ECO:0000313" key="14">
    <source>
        <dbReference type="Ensembl" id="ENSEBUP00000012106.1"/>
    </source>
</evidence>
<sequence length="280" mass="31109">MLMVEGMLSMQVKMEVLAEFACAERSRNSGLVRIKEEQPDDADVADCCDDGLFSVQTEPVDLSINSRKTRGSTSSPIDPSAFEHPLYQSLPGAPAQLSLVVQPIPVVYTTPLQTQGAAIAVPVIETRRRSPIEDDDNKQEVGGRESGSEDEASTAAISDECAEISVDVDHLIQDSPGIKFPASPGSPDSKRRRIHRCAFSGCDKVYTKSSHLKAHMRTHTGEKPYRCTWVGCTWKFARSDELTRHYRKHTGVKPFKCTDCERSFSRSDHLALHRKRHLLV</sequence>
<evidence type="ECO:0000256" key="11">
    <source>
        <dbReference type="PROSITE-ProRule" id="PRU00042"/>
    </source>
</evidence>
<dbReference type="InterPro" id="IPR013087">
    <property type="entry name" value="Znf_C2H2_type"/>
</dbReference>
<reference evidence="14" key="1">
    <citation type="submission" date="2025-05" db="UniProtKB">
        <authorList>
            <consortium name="Ensembl"/>
        </authorList>
    </citation>
    <scope>IDENTIFICATION</scope>
</reference>
<accession>A0A8C4Q9P3</accession>
<dbReference type="SMART" id="SM00355">
    <property type="entry name" value="ZnF_C2H2"/>
    <property type="match status" value="3"/>
</dbReference>
<evidence type="ECO:0000256" key="2">
    <source>
        <dbReference type="ARBA" id="ARBA00022491"/>
    </source>
</evidence>
<dbReference type="Pfam" id="PF00096">
    <property type="entry name" value="zf-C2H2"/>
    <property type="match status" value="3"/>
</dbReference>
<keyword evidence="9" id="KW-0804">Transcription</keyword>
<feature type="compositionally biased region" description="Basic and acidic residues" evidence="12">
    <location>
        <begin position="130"/>
        <end position="147"/>
    </location>
</feature>
<dbReference type="FunFam" id="3.30.160.60:FF:000021">
    <property type="entry name" value="Basic krueppel-like factor 3"/>
    <property type="match status" value="1"/>
</dbReference>
<evidence type="ECO:0000256" key="6">
    <source>
        <dbReference type="ARBA" id="ARBA00022833"/>
    </source>
</evidence>
<evidence type="ECO:0000256" key="1">
    <source>
        <dbReference type="ARBA" id="ARBA00004123"/>
    </source>
</evidence>
<dbReference type="SUPFAM" id="SSF57667">
    <property type="entry name" value="beta-beta-alpha zinc fingers"/>
    <property type="match status" value="2"/>
</dbReference>
<dbReference type="GO" id="GO:0000978">
    <property type="term" value="F:RNA polymerase II cis-regulatory region sequence-specific DNA binding"/>
    <property type="evidence" value="ECO:0007669"/>
    <property type="project" value="TreeGrafter"/>
</dbReference>
<dbReference type="PANTHER" id="PTHR23235:SF56">
    <property type="entry name" value="KRUEPPEL-LIKE FACTOR 12"/>
    <property type="match status" value="1"/>
</dbReference>
<feature type="region of interest" description="Disordered" evidence="12">
    <location>
        <begin position="66"/>
        <end position="85"/>
    </location>
</feature>
<name>A0A8C4Q9P3_EPTBU</name>
<dbReference type="InterPro" id="IPR036236">
    <property type="entry name" value="Znf_C2H2_sf"/>
</dbReference>
<feature type="domain" description="C2H2-type" evidence="13">
    <location>
        <begin position="225"/>
        <end position="254"/>
    </location>
</feature>
<evidence type="ECO:0000256" key="7">
    <source>
        <dbReference type="ARBA" id="ARBA00023015"/>
    </source>
</evidence>
<keyword evidence="15" id="KW-1185">Reference proteome</keyword>
<dbReference type="AlphaFoldDB" id="A0A8C4Q9P3"/>
<evidence type="ECO:0000256" key="5">
    <source>
        <dbReference type="ARBA" id="ARBA00022771"/>
    </source>
</evidence>